<reference evidence="3" key="1">
    <citation type="journal article" date="2012" name="Science">
        <title>The Paleozoic origin of enzymatic lignin decomposition reconstructed from 31 fungal genomes.</title>
        <authorList>
            <person name="Floudas D."/>
            <person name="Binder M."/>
            <person name="Riley R."/>
            <person name="Barry K."/>
            <person name="Blanchette R.A."/>
            <person name="Henrissat B."/>
            <person name="Martinez A.T."/>
            <person name="Otillar R."/>
            <person name="Spatafora J.W."/>
            <person name="Yadav J.S."/>
            <person name="Aerts A."/>
            <person name="Benoit I."/>
            <person name="Boyd A."/>
            <person name="Carlson A."/>
            <person name="Copeland A."/>
            <person name="Coutinho P.M."/>
            <person name="de Vries R.P."/>
            <person name="Ferreira P."/>
            <person name="Findley K."/>
            <person name="Foster B."/>
            <person name="Gaskell J."/>
            <person name="Glotzer D."/>
            <person name="Gorecki P."/>
            <person name="Heitman J."/>
            <person name="Hesse C."/>
            <person name="Hori C."/>
            <person name="Igarashi K."/>
            <person name="Jurgens J.A."/>
            <person name="Kallen N."/>
            <person name="Kersten P."/>
            <person name="Kohler A."/>
            <person name="Kuees U."/>
            <person name="Kumar T.K.A."/>
            <person name="Kuo A."/>
            <person name="LaButti K."/>
            <person name="Larrondo L.F."/>
            <person name="Lindquist E."/>
            <person name="Ling A."/>
            <person name="Lombard V."/>
            <person name="Lucas S."/>
            <person name="Lundell T."/>
            <person name="Martin R."/>
            <person name="McLaughlin D.J."/>
            <person name="Morgenstern I."/>
            <person name="Morin E."/>
            <person name="Murat C."/>
            <person name="Nagy L.G."/>
            <person name="Nolan M."/>
            <person name="Ohm R.A."/>
            <person name="Patyshakuliyeva A."/>
            <person name="Rokas A."/>
            <person name="Ruiz-Duenas F.J."/>
            <person name="Sabat G."/>
            <person name="Salamov A."/>
            <person name="Samejima M."/>
            <person name="Schmutz J."/>
            <person name="Slot J.C."/>
            <person name="St John F."/>
            <person name="Stenlid J."/>
            <person name="Sun H."/>
            <person name="Sun S."/>
            <person name="Syed K."/>
            <person name="Tsang A."/>
            <person name="Wiebenga A."/>
            <person name="Young D."/>
            <person name="Pisabarro A."/>
            <person name="Eastwood D.C."/>
            <person name="Martin F."/>
            <person name="Cullen D."/>
            <person name="Grigoriev I.V."/>
            <person name="Hibbett D.S."/>
        </authorList>
    </citation>
    <scope>NUCLEOTIDE SEQUENCE [LARGE SCALE GENOMIC DNA]</scope>
    <source>
        <strain evidence="3">RWD-64-598 SS2</strain>
    </source>
</reference>
<comment type="caution">
    <text evidence="2">The sequence shown here is derived from an EMBL/GenBank/DDBJ whole genome shotgun (WGS) entry which is preliminary data.</text>
</comment>
<dbReference type="GeneID" id="19201212"/>
<evidence type="ECO:0000313" key="3">
    <source>
        <dbReference type="Proteomes" id="UP000053558"/>
    </source>
</evidence>
<accession>A0A5M3MGP6</accession>
<dbReference type="RefSeq" id="XP_007771207.1">
    <property type="nucleotide sequence ID" value="XM_007773017.1"/>
</dbReference>
<dbReference type="OMA" id="YSAPHAN"/>
<feature type="domain" description="DUF6699" evidence="1">
    <location>
        <begin position="69"/>
        <end position="193"/>
    </location>
</feature>
<gene>
    <name evidence="2" type="ORF">CONPUDRAFT_138552</name>
</gene>
<dbReference type="EMBL" id="JH711582">
    <property type="protein sequence ID" value="EIW78120.1"/>
    <property type="molecule type" value="Genomic_DNA"/>
</dbReference>
<dbReference type="Pfam" id="PF20415">
    <property type="entry name" value="DUF6699"/>
    <property type="match status" value="1"/>
</dbReference>
<protein>
    <recommendedName>
        <fullName evidence="1">DUF6699 domain-containing protein</fullName>
    </recommendedName>
</protein>
<name>A0A5M3MGP6_CONPW</name>
<dbReference type="AlphaFoldDB" id="A0A5M3MGP6"/>
<dbReference type="Proteomes" id="UP000053558">
    <property type="component" value="Unassembled WGS sequence"/>
</dbReference>
<proteinExistence type="predicted"/>
<sequence>MAYPTNSPWSTAGYPNAPHMGSVPLPPPGSTTPQVTPCKLPYSAPHANHASIISLHPLLSYDPSGRMMFDIRQDLRLLCLRPPFTPDQYREQAVGPASTRMAITVPNAPYWQIDVSNPQGVTVWDVLTRLSQVLSTTVNTQEAAALAAGIQAASASFNARCGSDSRVRAQGMKRFDFLGMKFFFVGLTRARDGSDRWEAHFAPRI</sequence>
<evidence type="ECO:0000259" key="1">
    <source>
        <dbReference type="Pfam" id="PF20415"/>
    </source>
</evidence>
<dbReference type="KEGG" id="cput:CONPUDRAFT_138552"/>
<evidence type="ECO:0000313" key="2">
    <source>
        <dbReference type="EMBL" id="EIW78120.1"/>
    </source>
</evidence>
<organism evidence="2 3">
    <name type="scientific">Coniophora puteana (strain RWD-64-598)</name>
    <name type="common">Brown rot fungus</name>
    <dbReference type="NCBI Taxonomy" id="741705"/>
    <lineage>
        <taxon>Eukaryota</taxon>
        <taxon>Fungi</taxon>
        <taxon>Dikarya</taxon>
        <taxon>Basidiomycota</taxon>
        <taxon>Agaricomycotina</taxon>
        <taxon>Agaricomycetes</taxon>
        <taxon>Agaricomycetidae</taxon>
        <taxon>Boletales</taxon>
        <taxon>Coniophorineae</taxon>
        <taxon>Coniophoraceae</taxon>
        <taxon>Coniophora</taxon>
    </lineage>
</organism>
<dbReference type="OrthoDB" id="3265169at2759"/>
<dbReference type="InterPro" id="IPR046522">
    <property type="entry name" value="DUF6699"/>
</dbReference>
<keyword evidence="3" id="KW-1185">Reference proteome</keyword>